<reference evidence="1 2" key="1">
    <citation type="submission" date="2016-10" db="EMBL/GenBank/DDBJ databases">
        <authorList>
            <person name="de Groot N.N."/>
        </authorList>
    </citation>
    <scope>NUCLEOTIDE SEQUENCE [LARGE SCALE GENOMIC DNA]</scope>
    <source>
        <strain evidence="1 2">DSM 527</strain>
    </source>
</reference>
<dbReference type="SUPFAM" id="SSF160574">
    <property type="entry name" value="BT0923-like"/>
    <property type="match status" value="1"/>
</dbReference>
<dbReference type="OrthoDB" id="670761at2"/>
<proteinExistence type="predicted"/>
<dbReference type="Proteomes" id="UP000199045">
    <property type="component" value="Unassembled WGS sequence"/>
</dbReference>
<sequence length="174" mass="19669">MKPSINSTNLTTASADATRLPGNRFRRMLLLFAAVLFFSTQFAFAGTKEMEATSKLKQALNKEFAGASDVKWYSEDNKTFMAKFNLNARSVTAYFDGEGNLLATRRYIDEQYLPLAVSNKLAKRYPKDVVRWVVEFDSEGSTVYYVTLEGEKTWKVIKAGPNGDLSVYQNMKKV</sequence>
<dbReference type="EMBL" id="FNBN01000001">
    <property type="protein sequence ID" value="SDF15477.1"/>
    <property type="molecule type" value="Genomic_DNA"/>
</dbReference>
<evidence type="ECO:0008006" key="3">
    <source>
        <dbReference type="Google" id="ProtNLM"/>
    </source>
</evidence>
<dbReference type="AlphaFoldDB" id="A0A1G7IS23"/>
<gene>
    <name evidence="1" type="ORF">SAMN04488121_101960</name>
</gene>
<dbReference type="Gene3D" id="3.10.450.360">
    <property type="match status" value="1"/>
</dbReference>
<organism evidence="1 2">
    <name type="scientific">Chitinophaga filiformis</name>
    <name type="common">Myxococcus filiformis</name>
    <name type="synonym">Flexibacter filiformis</name>
    <dbReference type="NCBI Taxonomy" id="104663"/>
    <lineage>
        <taxon>Bacteria</taxon>
        <taxon>Pseudomonadati</taxon>
        <taxon>Bacteroidota</taxon>
        <taxon>Chitinophagia</taxon>
        <taxon>Chitinophagales</taxon>
        <taxon>Chitinophagaceae</taxon>
        <taxon>Chitinophaga</taxon>
    </lineage>
</organism>
<evidence type="ECO:0000313" key="2">
    <source>
        <dbReference type="Proteomes" id="UP000199045"/>
    </source>
</evidence>
<protein>
    <recommendedName>
        <fullName evidence="3">Beta-lactamase-inhibitor-like, PepSY-like</fullName>
    </recommendedName>
</protein>
<accession>A0A1G7IS23</accession>
<evidence type="ECO:0000313" key="1">
    <source>
        <dbReference type="EMBL" id="SDF15477.1"/>
    </source>
</evidence>
<dbReference type="RefSeq" id="WP_089829068.1">
    <property type="nucleotide sequence ID" value="NZ_FNBN01000001.1"/>
</dbReference>
<name>A0A1G7IS23_CHIFI</name>